<dbReference type="InterPro" id="IPR007273">
    <property type="entry name" value="SCAMP"/>
</dbReference>
<evidence type="ECO:0000256" key="5">
    <source>
        <dbReference type="RuleBase" id="RU003696"/>
    </source>
</evidence>
<feature type="compositionally biased region" description="Basic and acidic residues" evidence="7">
    <location>
        <begin position="217"/>
        <end position="229"/>
    </location>
</feature>
<dbReference type="InterPro" id="IPR012674">
    <property type="entry name" value="Calycin"/>
</dbReference>
<evidence type="ECO:0000256" key="6">
    <source>
        <dbReference type="RuleBase" id="RU363122"/>
    </source>
</evidence>
<feature type="domain" description="Cytosolic fatty-acid binding proteins" evidence="8">
    <location>
        <begin position="12"/>
        <end position="29"/>
    </location>
</feature>
<feature type="transmembrane region" description="Helical" evidence="6">
    <location>
        <begin position="338"/>
        <end position="361"/>
    </location>
</feature>
<feature type="compositionally biased region" description="Pro residues" evidence="7">
    <location>
        <begin position="151"/>
        <end position="176"/>
    </location>
</feature>
<feature type="transmembrane region" description="Helical" evidence="6">
    <location>
        <begin position="275"/>
        <end position="296"/>
    </location>
</feature>
<sequence length="406" mass="45455">MNMSDSVVNFSGSWRMRSSENFEELLKALGVNVFLRKIAVAAASRPSVQIEQQGETLSIQTSTSVRTTHVIFTVGQMFNETTVDGRPCTSFPKWDSDRKITCEQTLLKGEGPRTSWTRELTDNGELILDPSVTQHSSTDYPTLDLYNPFDNKPPPPYQATPPTSTPTAPPTLPPQTLPTRTTPTEPRNYGSYSTQQSAVNATTADLLKKQEELERKAKELERRERELDSQSRSTGASFQKNWPPLPSFCPVGPCFYHDINVEISQGFQRIVTNMYYFWMGTACTLAFNVLSCLALFCVDTDKGVDFGLAILWILLFTPCSFVCWYRPVYKAFRADSSFNFFVFFFIFFVQVVLYVLMTIGIPGWGFSGWIVSLAALKKSTGVGVIMLLNALVFTAQAAMGVVLLKK</sequence>
<evidence type="ECO:0000256" key="4">
    <source>
        <dbReference type="ARBA" id="ARBA00023136"/>
    </source>
</evidence>
<dbReference type="EMBL" id="QNUK01000059">
    <property type="protein sequence ID" value="KAF5904306.1"/>
    <property type="molecule type" value="Genomic_DNA"/>
</dbReference>
<comment type="caution">
    <text evidence="9">The sequence shown here is derived from an EMBL/GenBank/DDBJ whole genome shotgun (WGS) entry which is preliminary data.</text>
</comment>
<dbReference type="Pfam" id="PF04144">
    <property type="entry name" value="SCAMP"/>
    <property type="match status" value="1"/>
</dbReference>
<comment type="subcellular location">
    <subcellularLocation>
        <location evidence="1 6">Membrane</location>
        <topology evidence="1 6">Multi-pass membrane protein</topology>
    </subcellularLocation>
</comment>
<evidence type="ECO:0000313" key="10">
    <source>
        <dbReference type="Proteomes" id="UP000727407"/>
    </source>
</evidence>
<feature type="transmembrane region" description="Helical" evidence="6">
    <location>
        <begin position="381"/>
        <end position="404"/>
    </location>
</feature>
<keyword evidence="3 6" id="KW-1133">Transmembrane helix</keyword>
<feature type="non-terminal residue" evidence="9">
    <location>
        <position position="406"/>
    </location>
</feature>
<dbReference type="Gene3D" id="2.40.128.20">
    <property type="match status" value="1"/>
</dbReference>
<evidence type="ECO:0000256" key="2">
    <source>
        <dbReference type="ARBA" id="ARBA00022692"/>
    </source>
</evidence>
<accession>A0A8J4X7A6</accession>
<feature type="region of interest" description="Disordered" evidence="7">
    <location>
        <begin position="130"/>
        <end position="197"/>
    </location>
</feature>
<keyword evidence="10" id="KW-1185">Reference proteome</keyword>
<reference evidence="9" key="1">
    <citation type="submission" date="2020-07" db="EMBL/GenBank/DDBJ databases">
        <title>Clarias magur genome sequencing, assembly and annotation.</title>
        <authorList>
            <person name="Kushwaha B."/>
            <person name="Kumar R."/>
            <person name="Das P."/>
            <person name="Joshi C.G."/>
            <person name="Kumar D."/>
            <person name="Nagpure N.S."/>
            <person name="Pandey M."/>
            <person name="Agarwal S."/>
            <person name="Srivastava S."/>
            <person name="Singh M."/>
            <person name="Sahoo L."/>
            <person name="Jayasankar P."/>
            <person name="Meher P.K."/>
            <person name="Koringa P.G."/>
            <person name="Iquebal M.A."/>
            <person name="Das S.P."/>
            <person name="Bit A."/>
            <person name="Patnaik S."/>
            <person name="Patel N."/>
            <person name="Shah T.M."/>
            <person name="Hinsu A."/>
            <person name="Jena J.K."/>
        </authorList>
    </citation>
    <scope>NUCLEOTIDE SEQUENCE</scope>
    <source>
        <strain evidence="9">CIFAMagur01</strain>
        <tissue evidence="9">Testis</tissue>
    </source>
</reference>
<proteinExistence type="inferred from homology"/>
<evidence type="ECO:0000313" key="9">
    <source>
        <dbReference type="EMBL" id="KAF5904306.1"/>
    </source>
</evidence>
<evidence type="ECO:0000256" key="7">
    <source>
        <dbReference type="SAM" id="MobiDB-lite"/>
    </source>
</evidence>
<feature type="compositionally biased region" description="Polar residues" evidence="7">
    <location>
        <begin position="131"/>
        <end position="140"/>
    </location>
</feature>
<feature type="region of interest" description="Disordered" evidence="7">
    <location>
        <begin position="217"/>
        <end position="238"/>
    </location>
</feature>
<comment type="similarity">
    <text evidence="6">Belongs to the SCAMP family.</text>
</comment>
<keyword evidence="5" id="KW-0813">Transport</keyword>
<comment type="similarity">
    <text evidence="5">Belongs to the calycin superfamily. Fatty-acid binding protein (FABP) family.</text>
</comment>
<evidence type="ECO:0000256" key="3">
    <source>
        <dbReference type="ARBA" id="ARBA00022989"/>
    </source>
</evidence>
<gene>
    <name evidence="9" type="primary">scamp3</name>
    <name evidence="9" type="ORF">DAT39_005927</name>
</gene>
<dbReference type="GO" id="GO:0015031">
    <property type="term" value="P:protein transport"/>
    <property type="evidence" value="ECO:0007669"/>
    <property type="project" value="InterPro"/>
</dbReference>
<evidence type="ECO:0000259" key="8">
    <source>
        <dbReference type="PROSITE" id="PS00214"/>
    </source>
</evidence>
<dbReference type="InterPro" id="IPR000463">
    <property type="entry name" value="Fatty_acid-bd"/>
</dbReference>
<feature type="transmembrane region" description="Helical" evidence="6">
    <location>
        <begin position="308"/>
        <end position="326"/>
    </location>
</feature>
<dbReference type="GO" id="GO:0008289">
    <property type="term" value="F:lipid binding"/>
    <property type="evidence" value="ECO:0007669"/>
    <property type="project" value="InterPro"/>
</dbReference>
<dbReference type="PRINTS" id="PR00178">
    <property type="entry name" value="FATTYACIDBP"/>
</dbReference>
<dbReference type="OrthoDB" id="1924787at2759"/>
<dbReference type="PANTHER" id="PTHR10687">
    <property type="entry name" value="SECRETORY CARRIER-ASSOCIATED MEMBRANE PROTEIN SCAMP"/>
    <property type="match status" value="1"/>
</dbReference>
<dbReference type="AlphaFoldDB" id="A0A8J4X7A6"/>
<feature type="compositionally biased region" description="Low complexity" evidence="7">
    <location>
        <begin position="177"/>
        <end position="187"/>
    </location>
</feature>
<dbReference type="GO" id="GO:0055038">
    <property type="term" value="C:recycling endosome membrane"/>
    <property type="evidence" value="ECO:0007669"/>
    <property type="project" value="TreeGrafter"/>
</dbReference>
<evidence type="ECO:0000256" key="1">
    <source>
        <dbReference type="ARBA" id="ARBA00004141"/>
    </source>
</evidence>
<dbReference type="InterPro" id="IPR000566">
    <property type="entry name" value="Lipocln_cytosolic_FA-bd_dom"/>
</dbReference>
<organism evidence="9 10">
    <name type="scientific">Clarias magur</name>
    <name type="common">Asian catfish</name>
    <name type="synonym">Macropteronotus magur</name>
    <dbReference type="NCBI Taxonomy" id="1594786"/>
    <lineage>
        <taxon>Eukaryota</taxon>
        <taxon>Metazoa</taxon>
        <taxon>Chordata</taxon>
        <taxon>Craniata</taxon>
        <taxon>Vertebrata</taxon>
        <taxon>Euteleostomi</taxon>
        <taxon>Actinopterygii</taxon>
        <taxon>Neopterygii</taxon>
        <taxon>Teleostei</taxon>
        <taxon>Ostariophysi</taxon>
        <taxon>Siluriformes</taxon>
        <taxon>Clariidae</taxon>
        <taxon>Clarias</taxon>
    </lineage>
</organism>
<dbReference type="GO" id="GO:0032588">
    <property type="term" value="C:trans-Golgi network membrane"/>
    <property type="evidence" value="ECO:0007669"/>
    <property type="project" value="TreeGrafter"/>
</dbReference>
<dbReference type="Pfam" id="PF00061">
    <property type="entry name" value="Lipocalin"/>
    <property type="match status" value="1"/>
</dbReference>
<dbReference type="Proteomes" id="UP000727407">
    <property type="component" value="Unassembled WGS sequence"/>
</dbReference>
<dbReference type="PROSITE" id="PS00214">
    <property type="entry name" value="FABP"/>
    <property type="match status" value="1"/>
</dbReference>
<protein>
    <recommendedName>
        <fullName evidence="6">Secretory carrier-associated membrane protein</fullName>
        <shortName evidence="6">Secretory carrier membrane protein</shortName>
    </recommendedName>
</protein>
<name>A0A8J4X7A6_CLAMG</name>
<keyword evidence="4 6" id="KW-0472">Membrane</keyword>
<dbReference type="PANTHER" id="PTHR10687:SF6">
    <property type="entry name" value="SECRETORY CARRIER-ASSOCIATED MEMBRANE PROTEIN 3"/>
    <property type="match status" value="1"/>
</dbReference>
<keyword evidence="2 6" id="KW-0812">Transmembrane</keyword>
<dbReference type="SUPFAM" id="SSF50814">
    <property type="entry name" value="Lipocalins"/>
    <property type="match status" value="1"/>
</dbReference>